<dbReference type="InterPro" id="IPR008922">
    <property type="entry name" value="Di-copper_centre_dom_sf"/>
</dbReference>
<dbReference type="InterPro" id="IPR002227">
    <property type="entry name" value="Tyrosinase_Cu-bd"/>
</dbReference>
<proteinExistence type="predicted"/>
<evidence type="ECO:0000259" key="4">
    <source>
        <dbReference type="PROSITE" id="PS00498"/>
    </source>
</evidence>
<dbReference type="GO" id="GO:0046872">
    <property type="term" value="F:metal ion binding"/>
    <property type="evidence" value="ECO:0007669"/>
    <property type="project" value="UniProtKB-KW"/>
</dbReference>
<keyword evidence="1" id="KW-0479">Metal-binding</keyword>
<gene>
    <name evidence="5" type="ORF">B9Z19DRAFT_1167448</name>
</gene>
<keyword evidence="3" id="KW-0732">Signal</keyword>
<evidence type="ECO:0000256" key="3">
    <source>
        <dbReference type="SAM" id="SignalP"/>
    </source>
</evidence>
<dbReference type="Gene3D" id="1.10.1280.10">
    <property type="entry name" value="Di-copper center containing domain from catechol oxidase"/>
    <property type="match status" value="1"/>
</dbReference>
<feature type="chain" id="PRO_5015748539" description="Tyrosinase copper-binding domain-containing protein" evidence="3">
    <location>
        <begin position="22"/>
        <end position="396"/>
    </location>
</feature>
<organism evidence="5 6">
    <name type="scientific">Tuber borchii</name>
    <name type="common">White truffle</name>
    <dbReference type="NCBI Taxonomy" id="42251"/>
    <lineage>
        <taxon>Eukaryota</taxon>
        <taxon>Fungi</taxon>
        <taxon>Dikarya</taxon>
        <taxon>Ascomycota</taxon>
        <taxon>Pezizomycotina</taxon>
        <taxon>Pezizomycetes</taxon>
        <taxon>Pezizales</taxon>
        <taxon>Tuberaceae</taxon>
        <taxon>Tuber</taxon>
    </lineage>
</organism>
<dbReference type="PRINTS" id="PR00092">
    <property type="entry name" value="TYROSINASE"/>
</dbReference>
<sequence length="396" mass="44770">MQLSQLFNFLLLVSPLALCRAVTSSDEAYSTYNTGCKNPLVRREWRLLPDHEKKEYIDAVKCLQALPALTSNNVPGAVTRFDDFQGIHIRQAEFIHAVGSFQHWHRYMIWIYEKALREECGYRGSQPYWDWTLDSASDSAFINSPLWNPTTGFGGNGPYVNGTFNPFFSVPERTGGGCVQDGPFSNYTIHMGPFNTTAKIPQCLRRDFAPFISTLRLTEEAVRLHHCEDTFGRYDVKVQTGITERGLRLSDAGFHAAGHLSVGGEAGQMSDIYASPGDPVFYLHHASVDHEWWKWQNVDREARLKDATGPILRFGIPLGNRTGGENITLDFMIGLSELAPMVPLRRVMDTEGDLLCYTYAREKAVYDYATGKWVAEEVSESEYEDDLEEFCENSDN</sequence>
<dbReference type="GO" id="GO:0016491">
    <property type="term" value="F:oxidoreductase activity"/>
    <property type="evidence" value="ECO:0007669"/>
    <property type="project" value="InterPro"/>
</dbReference>
<keyword evidence="2" id="KW-0186">Copper</keyword>
<evidence type="ECO:0000313" key="6">
    <source>
        <dbReference type="Proteomes" id="UP000244722"/>
    </source>
</evidence>
<dbReference type="EMBL" id="NESQ01000480">
    <property type="protein sequence ID" value="PUU72700.1"/>
    <property type="molecule type" value="Genomic_DNA"/>
</dbReference>
<keyword evidence="6" id="KW-1185">Reference proteome</keyword>
<feature type="signal peptide" evidence="3">
    <location>
        <begin position="1"/>
        <end position="21"/>
    </location>
</feature>
<evidence type="ECO:0000256" key="1">
    <source>
        <dbReference type="ARBA" id="ARBA00022723"/>
    </source>
</evidence>
<dbReference type="STRING" id="42251.A0A2T6ZB28"/>
<protein>
    <recommendedName>
        <fullName evidence="4">Tyrosinase copper-binding domain-containing protein</fullName>
    </recommendedName>
</protein>
<dbReference type="InterPro" id="IPR050316">
    <property type="entry name" value="Tyrosinase/Hemocyanin"/>
</dbReference>
<dbReference type="PANTHER" id="PTHR11474">
    <property type="entry name" value="TYROSINASE FAMILY MEMBER"/>
    <property type="match status" value="1"/>
</dbReference>
<dbReference type="SUPFAM" id="SSF48056">
    <property type="entry name" value="Di-copper centre-containing domain"/>
    <property type="match status" value="1"/>
</dbReference>
<accession>A0A2T6ZB28</accession>
<feature type="domain" description="Tyrosinase copper-binding" evidence="4">
    <location>
        <begin position="278"/>
        <end position="289"/>
    </location>
</feature>
<reference evidence="5 6" key="1">
    <citation type="submission" date="2017-04" db="EMBL/GenBank/DDBJ databases">
        <title>Draft genome sequence of Tuber borchii Vittad., a whitish edible truffle.</title>
        <authorList>
            <consortium name="DOE Joint Genome Institute"/>
            <person name="Murat C."/>
            <person name="Kuo A."/>
            <person name="Barry K.W."/>
            <person name="Clum A."/>
            <person name="Dockter R.B."/>
            <person name="Fauchery L."/>
            <person name="Iotti M."/>
            <person name="Kohler A."/>
            <person name="Labutti K."/>
            <person name="Lindquist E.A."/>
            <person name="Lipzen A."/>
            <person name="Ohm R.A."/>
            <person name="Wang M."/>
            <person name="Grigoriev I.V."/>
            <person name="Zambonelli A."/>
            <person name="Martin F.M."/>
        </authorList>
    </citation>
    <scope>NUCLEOTIDE SEQUENCE [LARGE SCALE GENOMIC DNA]</scope>
    <source>
        <strain evidence="5 6">Tbo3840</strain>
    </source>
</reference>
<dbReference type="OrthoDB" id="6132182at2759"/>
<dbReference type="PROSITE" id="PS00498">
    <property type="entry name" value="TYROSINASE_2"/>
    <property type="match status" value="1"/>
</dbReference>
<evidence type="ECO:0000313" key="5">
    <source>
        <dbReference type="EMBL" id="PUU72700.1"/>
    </source>
</evidence>
<name>A0A2T6ZB28_TUBBO</name>
<comment type="caution">
    <text evidence="5">The sequence shown here is derived from an EMBL/GenBank/DDBJ whole genome shotgun (WGS) entry which is preliminary data.</text>
</comment>
<dbReference type="Proteomes" id="UP000244722">
    <property type="component" value="Unassembled WGS sequence"/>
</dbReference>
<dbReference type="Pfam" id="PF00264">
    <property type="entry name" value="Tyrosinase"/>
    <property type="match status" value="1"/>
</dbReference>
<dbReference type="AlphaFoldDB" id="A0A2T6ZB28"/>
<dbReference type="PANTHER" id="PTHR11474:SF126">
    <property type="entry name" value="TYROSINASE-LIKE PROTEIN TYR-1-RELATED"/>
    <property type="match status" value="1"/>
</dbReference>
<evidence type="ECO:0000256" key="2">
    <source>
        <dbReference type="ARBA" id="ARBA00023008"/>
    </source>
</evidence>